<dbReference type="GO" id="GO:0008615">
    <property type="term" value="P:pyridoxine biosynthetic process"/>
    <property type="evidence" value="ECO:0007669"/>
    <property type="project" value="EnsemblFungi"/>
</dbReference>
<dbReference type="NCBIfam" id="TIGR00021">
    <property type="entry name" value="rpiA"/>
    <property type="match status" value="1"/>
</dbReference>
<evidence type="ECO:0000256" key="4">
    <source>
        <dbReference type="ARBA" id="ARBA00011959"/>
    </source>
</evidence>
<evidence type="ECO:0000313" key="9">
    <source>
        <dbReference type="EMBL" id="CEP62092.1"/>
    </source>
</evidence>
<sequence>MLQNFSRCVQFVRFNARSFSLRMSPLPDVKNLPVLHSTLEQAKRFAAYRAVDENLDYANHRVIGVGSGSTVIYVAERLGQYLLDPKFSIYASQFVCIPTGFQSKELILTNGLRLGSIEQYPALDIVFDGADEVDVNLQLIKGGGGCLFQEKLVSTSAAKFIVVADYRKRSPKYLGTNWVKGVPIEVVPSGYIRVLNDLKCKLKCKNAVLRQGAPAKAGPVVTDNCNFIIDADFGEIEHPENLHRDIKMLVGVVETGLFIDNAQKAYFGNPDGSVELQV</sequence>
<dbReference type="STRING" id="1245769.A0A0C7N2A4"/>
<dbReference type="Proteomes" id="UP000054304">
    <property type="component" value="Unassembled WGS sequence"/>
</dbReference>
<dbReference type="EMBL" id="LN736363">
    <property type="protein sequence ID" value="CEP62092.1"/>
    <property type="molecule type" value="Genomic_DNA"/>
</dbReference>
<dbReference type="RefSeq" id="XP_022628322.1">
    <property type="nucleotide sequence ID" value="XM_022772904.1"/>
</dbReference>
<accession>A0A0C7N2A4</accession>
<gene>
    <name evidence="9" type="ORF">LALA0_S04e07602g</name>
</gene>
<reference evidence="9 10" key="1">
    <citation type="submission" date="2014-12" db="EMBL/GenBank/DDBJ databases">
        <authorList>
            <person name="Neuveglise Cecile"/>
        </authorList>
    </citation>
    <scope>NUCLEOTIDE SEQUENCE [LARGE SCALE GENOMIC DNA]</scope>
    <source>
        <strain evidence="9 10">CBS 12615</strain>
    </source>
</reference>
<name>A0A0C7N2A4_9SACH</name>
<dbReference type="CDD" id="cd01398">
    <property type="entry name" value="RPI_A"/>
    <property type="match status" value="1"/>
</dbReference>
<comment type="similarity">
    <text evidence="3">Belongs to the ribose 5-phosphate isomerase family.</text>
</comment>
<dbReference type="GO" id="GO:0009052">
    <property type="term" value="P:pentose-phosphate shunt, non-oxidative branch"/>
    <property type="evidence" value="ECO:0007669"/>
    <property type="project" value="InterPro"/>
</dbReference>
<dbReference type="EC" id="5.3.1.6" evidence="4"/>
<dbReference type="GO" id="GO:0006014">
    <property type="term" value="P:D-ribose metabolic process"/>
    <property type="evidence" value="ECO:0007669"/>
    <property type="project" value="TreeGrafter"/>
</dbReference>
<dbReference type="Gene3D" id="3.30.70.260">
    <property type="match status" value="1"/>
</dbReference>
<dbReference type="OrthoDB" id="1555531at2759"/>
<dbReference type="HOGENOM" id="CLU_056590_0_0_1"/>
<dbReference type="GO" id="GO:0005737">
    <property type="term" value="C:cytoplasm"/>
    <property type="evidence" value="ECO:0007669"/>
    <property type="project" value="TreeGrafter"/>
</dbReference>
<dbReference type="GeneID" id="34685542"/>
<dbReference type="PANTHER" id="PTHR11934">
    <property type="entry name" value="RIBOSE-5-PHOSPHATE ISOMERASE"/>
    <property type="match status" value="1"/>
</dbReference>
<evidence type="ECO:0000256" key="2">
    <source>
        <dbReference type="ARBA" id="ARBA00004988"/>
    </source>
</evidence>
<comment type="pathway">
    <text evidence="2">Carbohydrate degradation; pentose phosphate pathway; D-ribose 5-phosphate from D-ribulose 5-phosphate (non-oxidative stage): step 1/1.</text>
</comment>
<dbReference type="GO" id="GO:0004751">
    <property type="term" value="F:ribose-5-phosphate isomerase activity"/>
    <property type="evidence" value="ECO:0007669"/>
    <property type="project" value="UniProtKB-EC"/>
</dbReference>
<keyword evidence="6" id="KW-0413">Isomerase</keyword>
<comment type="catalytic activity">
    <reaction evidence="1">
        <text>aldehydo-D-ribose 5-phosphate = D-ribulose 5-phosphate</text>
        <dbReference type="Rhea" id="RHEA:14657"/>
        <dbReference type="ChEBI" id="CHEBI:58121"/>
        <dbReference type="ChEBI" id="CHEBI:58273"/>
        <dbReference type="EC" id="5.3.1.6"/>
    </reaction>
</comment>
<evidence type="ECO:0000256" key="3">
    <source>
        <dbReference type="ARBA" id="ARBA00008088"/>
    </source>
</evidence>
<dbReference type="Pfam" id="PF06026">
    <property type="entry name" value="Rib_5-P_isom_A"/>
    <property type="match status" value="1"/>
</dbReference>
<dbReference type="FunFam" id="3.30.70.260:FF:000053">
    <property type="entry name" value="Ribose-5-phosphate isomerase, putative"/>
    <property type="match status" value="1"/>
</dbReference>
<dbReference type="SUPFAM" id="SSF100950">
    <property type="entry name" value="NagB/RpiA/CoA transferase-like"/>
    <property type="match status" value="1"/>
</dbReference>
<proteinExistence type="inferred from homology"/>
<keyword evidence="10" id="KW-1185">Reference proteome</keyword>
<dbReference type="SUPFAM" id="SSF75445">
    <property type="entry name" value="D-ribose-5-phosphate isomerase (RpiA), lid domain"/>
    <property type="match status" value="1"/>
</dbReference>
<evidence type="ECO:0000256" key="1">
    <source>
        <dbReference type="ARBA" id="ARBA00001713"/>
    </source>
</evidence>
<dbReference type="InterPro" id="IPR037171">
    <property type="entry name" value="NagB/RpiA_transferase-like"/>
</dbReference>
<evidence type="ECO:0000256" key="8">
    <source>
        <dbReference type="ARBA" id="ARBA00032273"/>
    </source>
</evidence>
<dbReference type="Gene3D" id="3.40.50.1360">
    <property type="match status" value="1"/>
</dbReference>
<dbReference type="AlphaFoldDB" id="A0A0C7N2A4"/>
<organism evidence="9 10">
    <name type="scientific">Lachancea lanzarotensis</name>
    <dbReference type="NCBI Taxonomy" id="1245769"/>
    <lineage>
        <taxon>Eukaryota</taxon>
        <taxon>Fungi</taxon>
        <taxon>Dikarya</taxon>
        <taxon>Ascomycota</taxon>
        <taxon>Saccharomycotina</taxon>
        <taxon>Saccharomycetes</taxon>
        <taxon>Saccharomycetales</taxon>
        <taxon>Saccharomycetaceae</taxon>
        <taxon>Lachancea</taxon>
    </lineage>
</organism>
<evidence type="ECO:0000313" key="10">
    <source>
        <dbReference type="Proteomes" id="UP000054304"/>
    </source>
</evidence>
<evidence type="ECO:0000256" key="5">
    <source>
        <dbReference type="ARBA" id="ARBA00019150"/>
    </source>
</evidence>
<protein>
    <recommendedName>
        <fullName evidence="5">Ribose-5-phosphate isomerase</fullName>
        <ecNumber evidence="4">5.3.1.6</ecNumber>
    </recommendedName>
    <alternativeName>
        <fullName evidence="8">D-ribose-5-phosphate ketol-isomerase</fullName>
    </alternativeName>
    <alternativeName>
        <fullName evidence="7">Phosphoriboisomerase</fullName>
    </alternativeName>
</protein>
<evidence type="ECO:0000256" key="6">
    <source>
        <dbReference type="ARBA" id="ARBA00023235"/>
    </source>
</evidence>
<dbReference type="FunFam" id="3.40.50.1360:FF:000014">
    <property type="entry name" value="Ribose 5-phosphate isomerase"/>
    <property type="match status" value="1"/>
</dbReference>
<dbReference type="InterPro" id="IPR004788">
    <property type="entry name" value="Ribose5P_isomerase_type_A"/>
</dbReference>
<dbReference type="UniPathway" id="UPA00115">
    <property type="reaction ID" value="UER00412"/>
</dbReference>
<dbReference type="PANTHER" id="PTHR11934:SF0">
    <property type="entry name" value="RIBOSE-5-PHOSPHATE ISOMERASE"/>
    <property type="match status" value="1"/>
</dbReference>
<evidence type="ECO:0000256" key="7">
    <source>
        <dbReference type="ARBA" id="ARBA00029734"/>
    </source>
</evidence>